<dbReference type="Pfam" id="PF00805">
    <property type="entry name" value="Pentapeptide"/>
    <property type="match status" value="1"/>
</dbReference>
<keyword evidence="3" id="KW-1185">Reference proteome</keyword>
<comment type="caution">
    <text evidence="2">The sequence shown here is derived from an EMBL/GenBank/DDBJ whole genome shotgun (WGS) entry which is preliminary data.</text>
</comment>
<protein>
    <recommendedName>
        <fullName evidence="1">Guanylate-binding protein N-terminal domain-containing protein</fullName>
    </recommendedName>
</protein>
<proteinExistence type="predicted"/>
<dbReference type="InterPro" id="IPR027417">
    <property type="entry name" value="P-loop_NTPase"/>
</dbReference>
<evidence type="ECO:0000313" key="2">
    <source>
        <dbReference type="EMBL" id="KAF6033677.1"/>
    </source>
</evidence>
<evidence type="ECO:0000313" key="3">
    <source>
        <dbReference type="Proteomes" id="UP000593567"/>
    </source>
</evidence>
<reference evidence="2" key="1">
    <citation type="submission" date="2020-06" db="EMBL/GenBank/DDBJ databases">
        <title>Draft genome of Bugula neritina, a colonial animal packing powerful symbionts and potential medicines.</title>
        <authorList>
            <person name="Rayko M."/>
        </authorList>
    </citation>
    <scope>NUCLEOTIDE SEQUENCE [LARGE SCALE GENOMIC DNA]</scope>
    <source>
        <strain evidence="2">Kwan_BN1</strain>
    </source>
</reference>
<name>A0A7J7K604_BUGNE</name>
<dbReference type="SUPFAM" id="SSF141571">
    <property type="entry name" value="Pentapeptide repeat-like"/>
    <property type="match status" value="1"/>
</dbReference>
<dbReference type="InterPro" id="IPR015894">
    <property type="entry name" value="Guanylate-bd_N"/>
</dbReference>
<dbReference type="Pfam" id="PF02263">
    <property type="entry name" value="GBP"/>
    <property type="match status" value="1"/>
</dbReference>
<dbReference type="AlphaFoldDB" id="A0A7J7K604"/>
<feature type="domain" description="Guanylate-binding protein N-terminal" evidence="1">
    <location>
        <begin position="49"/>
        <end position="89"/>
    </location>
</feature>
<dbReference type="EMBL" id="VXIV02001263">
    <property type="protein sequence ID" value="KAF6033677.1"/>
    <property type="molecule type" value="Genomic_DNA"/>
</dbReference>
<sequence>MATPTSYQVTSEFQQHFIDPDAKPVEIVTFPEDIENGAPTFLLKRFRSILEKQGAKKLPVFIISITGVFRSGKSFLLNLMKTYLEYYSTSILSQSILSQSILSQSIISQSILSQSILSQPILSQSILSQSILSLYSQSILSVYTLSLYSQSILSQSILSQSILSQSILSQSILSQSILSQSILSVYTLSLYSVYKPAPLLASVTRGFDTLIVIFRKVLEFTNKSAHLVLE</sequence>
<dbReference type="InterPro" id="IPR001646">
    <property type="entry name" value="5peptide_repeat"/>
</dbReference>
<dbReference type="GO" id="GO:0003924">
    <property type="term" value="F:GTPase activity"/>
    <property type="evidence" value="ECO:0007669"/>
    <property type="project" value="InterPro"/>
</dbReference>
<dbReference type="SUPFAM" id="SSF52540">
    <property type="entry name" value="P-loop containing nucleoside triphosphate hydrolases"/>
    <property type="match status" value="1"/>
</dbReference>
<accession>A0A7J7K604</accession>
<dbReference type="GO" id="GO:0005525">
    <property type="term" value="F:GTP binding"/>
    <property type="evidence" value="ECO:0007669"/>
    <property type="project" value="InterPro"/>
</dbReference>
<evidence type="ECO:0000259" key="1">
    <source>
        <dbReference type="Pfam" id="PF02263"/>
    </source>
</evidence>
<organism evidence="2 3">
    <name type="scientific">Bugula neritina</name>
    <name type="common">Brown bryozoan</name>
    <name type="synonym">Sertularia neritina</name>
    <dbReference type="NCBI Taxonomy" id="10212"/>
    <lineage>
        <taxon>Eukaryota</taxon>
        <taxon>Metazoa</taxon>
        <taxon>Spiralia</taxon>
        <taxon>Lophotrochozoa</taxon>
        <taxon>Bryozoa</taxon>
        <taxon>Gymnolaemata</taxon>
        <taxon>Cheilostomatida</taxon>
        <taxon>Flustrina</taxon>
        <taxon>Buguloidea</taxon>
        <taxon>Bugulidae</taxon>
        <taxon>Bugula</taxon>
    </lineage>
</organism>
<dbReference type="Proteomes" id="UP000593567">
    <property type="component" value="Unassembled WGS sequence"/>
</dbReference>
<dbReference type="Gene3D" id="3.40.50.300">
    <property type="entry name" value="P-loop containing nucleotide triphosphate hydrolases"/>
    <property type="match status" value="1"/>
</dbReference>
<gene>
    <name evidence="2" type="ORF">EB796_008013</name>
</gene>